<name>A0ABR9B2Z8_9BACL</name>
<evidence type="ECO:0008006" key="3">
    <source>
        <dbReference type="Google" id="ProtNLM"/>
    </source>
</evidence>
<dbReference type="Proteomes" id="UP000634529">
    <property type="component" value="Unassembled WGS sequence"/>
</dbReference>
<protein>
    <recommendedName>
        <fullName evidence="3">Tetratricopeptide repeat protein</fullName>
    </recommendedName>
</protein>
<proteinExistence type="predicted"/>
<dbReference type="Gene3D" id="1.25.40.10">
    <property type="entry name" value="Tetratricopeptide repeat domain"/>
    <property type="match status" value="1"/>
</dbReference>
<gene>
    <name evidence="1" type="ORF">IFO66_19710</name>
</gene>
<dbReference type="InterPro" id="IPR011990">
    <property type="entry name" value="TPR-like_helical_dom_sf"/>
</dbReference>
<sequence length="278" mass="32490">MTYLARSLFQEYLIVRDDFSKLKDTYQAGRYVLKYKEQLPPAEYSKLLYSLAVHAHVIREYEDSVNYCRTLLASSEKEALAVRSYVIDVLRSAHFYLGNYELAEKYAEEYRRCVPSIEGDNDRLLTAMINAKRGHIELATEQFERCLQLCSNSFIVYIVNAYVSLCFERDHIDKIKNLLLSYEVTIHDQTYTTPMRRGELAKFYKTKGDYYSQTIDIDRAISEYIEGAYAYACIDDVDNERECLRLIYQVSKKNKLTADVIDRIGDYYNRFTRTGGSS</sequence>
<reference evidence="1 2" key="1">
    <citation type="submission" date="2020-09" db="EMBL/GenBank/DDBJ databases">
        <title>Paenibacillus sp. CAU 1523 isolated from sand of Haeundae Beach.</title>
        <authorList>
            <person name="Kim W."/>
        </authorList>
    </citation>
    <scope>NUCLEOTIDE SEQUENCE [LARGE SCALE GENOMIC DNA]</scope>
    <source>
        <strain evidence="1 2">CAU 1523</strain>
    </source>
</reference>
<comment type="caution">
    <text evidence="1">The sequence shown here is derived from an EMBL/GenBank/DDBJ whole genome shotgun (WGS) entry which is preliminary data.</text>
</comment>
<organism evidence="1 2">
    <name type="scientific">Paenibacillus arenosi</name>
    <dbReference type="NCBI Taxonomy" id="2774142"/>
    <lineage>
        <taxon>Bacteria</taxon>
        <taxon>Bacillati</taxon>
        <taxon>Bacillota</taxon>
        <taxon>Bacilli</taxon>
        <taxon>Bacillales</taxon>
        <taxon>Paenibacillaceae</taxon>
        <taxon>Paenibacillus</taxon>
    </lineage>
</organism>
<keyword evidence="2" id="KW-1185">Reference proteome</keyword>
<dbReference type="EMBL" id="JACYTN010000024">
    <property type="protein sequence ID" value="MBD8500516.1"/>
    <property type="molecule type" value="Genomic_DNA"/>
</dbReference>
<accession>A0ABR9B2Z8</accession>
<evidence type="ECO:0000313" key="1">
    <source>
        <dbReference type="EMBL" id="MBD8500516.1"/>
    </source>
</evidence>
<evidence type="ECO:0000313" key="2">
    <source>
        <dbReference type="Proteomes" id="UP000634529"/>
    </source>
</evidence>
<dbReference type="RefSeq" id="WP_192026805.1">
    <property type="nucleotide sequence ID" value="NZ_JACYTN010000024.1"/>
</dbReference>